<feature type="non-terminal residue" evidence="3">
    <location>
        <position position="1"/>
    </location>
</feature>
<gene>
    <name evidence="3" type="ORF">SPIL2461_LOCUS6424</name>
</gene>
<dbReference type="Proteomes" id="UP000649617">
    <property type="component" value="Unassembled WGS sequence"/>
</dbReference>
<keyword evidence="1" id="KW-0812">Transmembrane</keyword>
<dbReference type="Pfam" id="PF02714">
    <property type="entry name" value="RSN1_7TM"/>
    <property type="match status" value="1"/>
</dbReference>
<keyword evidence="4" id="KW-1185">Reference proteome</keyword>
<evidence type="ECO:0000256" key="1">
    <source>
        <dbReference type="SAM" id="Phobius"/>
    </source>
</evidence>
<dbReference type="OrthoDB" id="440018at2759"/>
<dbReference type="EMBL" id="CAJNIZ010009668">
    <property type="protein sequence ID" value="CAE7285961.1"/>
    <property type="molecule type" value="Genomic_DNA"/>
</dbReference>
<accession>A0A812MUT3</accession>
<organism evidence="3 4">
    <name type="scientific">Symbiodinium pilosum</name>
    <name type="common">Dinoflagellate</name>
    <dbReference type="NCBI Taxonomy" id="2952"/>
    <lineage>
        <taxon>Eukaryota</taxon>
        <taxon>Sar</taxon>
        <taxon>Alveolata</taxon>
        <taxon>Dinophyceae</taxon>
        <taxon>Suessiales</taxon>
        <taxon>Symbiodiniaceae</taxon>
        <taxon>Symbiodinium</taxon>
    </lineage>
</organism>
<name>A0A812MUT3_SYMPI</name>
<proteinExistence type="predicted"/>
<feature type="non-terminal residue" evidence="3">
    <location>
        <position position="124"/>
    </location>
</feature>
<keyword evidence="1" id="KW-1133">Transmembrane helix</keyword>
<sequence>FAQHKLQFWFFVFQLIFVVLVTTVGKSLLEEAKKLVDAPTSVFTIMAENVPSVTHYYMTYLVLQWSAHAMEMLRYMNLSKFLFFKVLFTPEEAKRLSEPENQDSFGFGARSVNLSINVVLGILF</sequence>
<dbReference type="AlphaFoldDB" id="A0A812MUT3"/>
<keyword evidence="1" id="KW-0472">Membrane</keyword>
<comment type="caution">
    <text evidence="3">The sequence shown here is derived from an EMBL/GenBank/DDBJ whole genome shotgun (WGS) entry which is preliminary data.</text>
</comment>
<evidence type="ECO:0000313" key="3">
    <source>
        <dbReference type="EMBL" id="CAE7285961.1"/>
    </source>
</evidence>
<dbReference type="InterPro" id="IPR003864">
    <property type="entry name" value="CSC1/OSCA1-like_7TM"/>
</dbReference>
<feature type="transmembrane region" description="Helical" evidence="1">
    <location>
        <begin position="6"/>
        <end position="25"/>
    </location>
</feature>
<reference evidence="3" key="1">
    <citation type="submission" date="2021-02" db="EMBL/GenBank/DDBJ databases">
        <authorList>
            <person name="Dougan E. K."/>
            <person name="Rhodes N."/>
            <person name="Thang M."/>
            <person name="Chan C."/>
        </authorList>
    </citation>
    <scope>NUCLEOTIDE SEQUENCE</scope>
</reference>
<dbReference type="GO" id="GO:0016020">
    <property type="term" value="C:membrane"/>
    <property type="evidence" value="ECO:0007669"/>
    <property type="project" value="InterPro"/>
</dbReference>
<feature type="domain" description="CSC1/OSCA1-like 7TM region" evidence="2">
    <location>
        <begin position="3"/>
        <end position="123"/>
    </location>
</feature>
<evidence type="ECO:0000313" key="4">
    <source>
        <dbReference type="Proteomes" id="UP000649617"/>
    </source>
</evidence>
<protein>
    <recommendedName>
        <fullName evidence="2">CSC1/OSCA1-like 7TM region domain-containing protein</fullName>
    </recommendedName>
</protein>
<evidence type="ECO:0000259" key="2">
    <source>
        <dbReference type="Pfam" id="PF02714"/>
    </source>
</evidence>